<accession>A0ABQ8UDF1</accession>
<gene>
    <name evidence="1" type="ORF">PAPYR_7276</name>
</gene>
<organism evidence="1 2">
    <name type="scientific">Paratrimastix pyriformis</name>
    <dbReference type="NCBI Taxonomy" id="342808"/>
    <lineage>
        <taxon>Eukaryota</taxon>
        <taxon>Metamonada</taxon>
        <taxon>Preaxostyla</taxon>
        <taxon>Paratrimastigidae</taxon>
        <taxon>Paratrimastix</taxon>
    </lineage>
</organism>
<proteinExistence type="predicted"/>
<evidence type="ECO:0000313" key="1">
    <source>
        <dbReference type="EMBL" id="KAJ4457271.1"/>
    </source>
</evidence>
<reference evidence="1" key="1">
    <citation type="journal article" date="2022" name="bioRxiv">
        <title>Genomics of Preaxostyla Flagellates Illuminates Evolutionary Transitions and the Path Towards Mitochondrial Loss.</title>
        <authorList>
            <person name="Novak L.V.F."/>
            <person name="Treitli S.C."/>
            <person name="Pyrih J."/>
            <person name="Halakuc P."/>
            <person name="Pipaliya S.V."/>
            <person name="Vacek V."/>
            <person name="Brzon O."/>
            <person name="Soukal P."/>
            <person name="Eme L."/>
            <person name="Dacks J.B."/>
            <person name="Karnkowska A."/>
            <person name="Elias M."/>
            <person name="Hampl V."/>
        </authorList>
    </citation>
    <scope>NUCLEOTIDE SEQUENCE</scope>
    <source>
        <strain evidence="1">RCP-MX</strain>
    </source>
</reference>
<dbReference type="Proteomes" id="UP001141327">
    <property type="component" value="Unassembled WGS sequence"/>
</dbReference>
<sequence length="112" mass="12326">MTGAASTRTSVSLPFLNASFSQPVVDRRFIHLFRGWESLITFHLTRALDRHFIRILSIHTHIQGISRIMITPPTRAGGPPTLVAHRPVLTVQGSRNQSLVLGAKALRILPGA</sequence>
<protein>
    <submittedName>
        <fullName evidence="1">Uncharacterized protein</fullName>
    </submittedName>
</protein>
<keyword evidence="2" id="KW-1185">Reference proteome</keyword>
<dbReference type="EMBL" id="JAPMOS010000050">
    <property type="protein sequence ID" value="KAJ4457271.1"/>
    <property type="molecule type" value="Genomic_DNA"/>
</dbReference>
<name>A0ABQ8UDF1_9EUKA</name>
<comment type="caution">
    <text evidence="1">The sequence shown here is derived from an EMBL/GenBank/DDBJ whole genome shotgun (WGS) entry which is preliminary data.</text>
</comment>
<evidence type="ECO:0000313" key="2">
    <source>
        <dbReference type="Proteomes" id="UP001141327"/>
    </source>
</evidence>